<dbReference type="Proteomes" id="UP000449944">
    <property type="component" value="Unassembled WGS sequence"/>
</dbReference>
<dbReference type="EMBL" id="WLUB01000030">
    <property type="protein sequence ID" value="MTC34764.1"/>
    <property type="molecule type" value="Genomic_DNA"/>
</dbReference>
<dbReference type="InterPro" id="IPR018356">
    <property type="entry name" value="Tscrpt_reg_HTH_DeoR_CS"/>
</dbReference>
<dbReference type="PANTHER" id="PTHR30363:SF44">
    <property type="entry name" value="AGA OPERON TRANSCRIPTIONAL REPRESSOR-RELATED"/>
    <property type="match status" value="1"/>
</dbReference>
<evidence type="ECO:0000256" key="3">
    <source>
        <dbReference type="ARBA" id="ARBA00023163"/>
    </source>
</evidence>
<dbReference type="PRINTS" id="PR00037">
    <property type="entry name" value="HTHLACR"/>
</dbReference>
<feature type="domain" description="HTH deoR-type" evidence="4">
    <location>
        <begin position="27"/>
        <end position="82"/>
    </location>
</feature>
<dbReference type="PROSITE" id="PS51000">
    <property type="entry name" value="HTH_DEOR_2"/>
    <property type="match status" value="1"/>
</dbReference>
<keyword evidence="3" id="KW-0804">Transcription</keyword>
<comment type="caution">
    <text evidence="5">The sequence shown here is derived from an EMBL/GenBank/DDBJ whole genome shotgun (WGS) entry which is preliminary data.</text>
</comment>
<dbReference type="InterPro" id="IPR036390">
    <property type="entry name" value="WH_DNA-bd_sf"/>
</dbReference>
<dbReference type="GO" id="GO:0003677">
    <property type="term" value="F:DNA binding"/>
    <property type="evidence" value="ECO:0007669"/>
    <property type="project" value="UniProtKB-KW"/>
</dbReference>
<dbReference type="Gene3D" id="1.10.10.10">
    <property type="entry name" value="Winged helix-like DNA-binding domain superfamily/Winged helix DNA-binding domain"/>
    <property type="match status" value="1"/>
</dbReference>
<dbReference type="SMART" id="SM00420">
    <property type="entry name" value="HTH_DEOR"/>
    <property type="match status" value="1"/>
</dbReference>
<dbReference type="SUPFAM" id="SSF46785">
    <property type="entry name" value="Winged helix' DNA-binding domain"/>
    <property type="match status" value="1"/>
</dbReference>
<dbReference type="Gene3D" id="3.40.50.1360">
    <property type="match status" value="1"/>
</dbReference>
<dbReference type="SUPFAM" id="SSF100950">
    <property type="entry name" value="NagB/RpiA/CoA transferase-like"/>
    <property type="match status" value="1"/>
</dbReference>
<keyword evidence="1" id="KW-0805">Transcription regulation</keyword>
<accession>A0AAW9VB62</accession>
<dbReference type="InterPro" id="IPR050313">
    <property type="entry name" value="Carb_Metab_HTH_regulators"/>
</dbReference>
<evidence type="ECO:0000313" key="5">
    <source>
        <dbReference type="EMBL" id="MTC34764.1"/>
    </source>
</evidence>
<reference evidence="5 6" key="1">
    <citation type="submission" date="2019-10" db="EMBL/GenBank/DDBJ databases">
        <title>Comparative genomic analysis of Providencia.</title>
        <authorList>
            <person name="Yuan C."/>
            <person name="Wei Y."/>
            <person name="Yin Z."/>
        </authorList>
    </citation>
    <scope>NUCLEOTIDE SEQUENCE [LARGE SCALE GENOMIC DNA]</scope>
    <source>
        <strain evidence="6">wls1934</strain>
    </source>
</reference>
<evidence type="ECO:0000259" key="4">
    <source>
        <dbReference type="PROSITE" id="PS51000"/>
    </source>
</evidence>
<dbReference type="KEGG" id="pala:CO695_06765"/>
<evidence type="ECO:0000313" key="6">
    <source>
        <dbReference type="Proteomes" id="UP000449944"/>
    </source>
</evidence>
<dbReference type="InterPro" id="IPR036388">
    <property type="entry name" value="WH-like_DNA-bd_sf"/>
</dbReference>
<dbReference type="InterPro" id="IPR037171">
    <property type="entry name" value="NagB/RpiA_transferase-like"/>
</dbReference>
<keyword evidence="2" id="KW-0238">DNA-binding</keyword>
<organism evidence="5 6">
    <name type="scientific">Providencia alcalifaciens</name>
    <dbReference type="NCBI Taxonomy" id="126385"/>
    <lineage>
        <taxon>Bacteria</taxon>
        <taxon>Pseudomonadati</taxon>
        <taxon>Pseudomonadota</taxon>
        <taxon>Gammaproteobacteria</taxon>
        <taxon>Enterobacterales</taxon>
        <taxon>Morganellaceae</taxon>
        <taxon>Providencia</taxon>
    </lineage>
</organism>
<dbReference type="SMART" id="SM01134">
    <property type="entry name" value="DeoRC"/>
    <property type="match status" value="1"/>
</dbReference>
<dbReference type="PANTHER" id="PTHR30363">
    <property type="entry name" value="HTH-TYPE TRANSCRIPTIONAL REGULATOR SRLR-RELATED"/>
    <property type="match status" value="1"/>
</dbReference>
<name>A0AAW9VB62_9GAMM</name>
<dbReference type="PROSITE" id="PS00894">
    <property type="entry name" value="HTH_DEOR_1"/>
    <property type="match status" value="1"/>
</dbReference>
<gene>
    <name evidence="5" type="ORF">GKR67_09080</name>
</gene>
<dbReference type="InterPro" id="IPR001034">
    <property type="entry name" value="DeoR_HTH"/>
</dbReference>
<dbReference type="Pfam" id="PF08220">
    <property type="entry name" value="HTH_DeoR"/>
    <property type="match status" value="1"/>
</dbReference>
<protein>
    <submittedName>
        <fullName evidence="5">DeoR family transcriptional regulator</fullName>
    </submittedName>
</protein>
<dbReference type="InterPro" id="IPR014036">
    <property type="entry name" value="DeoR-like_C"/>
</dbReference>
<dbReference type="GO" id="GO:0003700">
    <property type="term" value="F:DNA-binding transcription factor activity"/>
    <property type="evidence" value="ECO:0007669"/>
    <property type="project" value="InterPro"/>
</dbReference>
<dbReference type="Pfam" id="PF00455">
    <property type="entry name" value="DeoRC"/>
    <property type="match status" value="1"/>
</dbReference>
<evidence type="ECO:0000256" key="1">
    <source>
        <dbReference type="ARBA" id="ARBA00023015"/>
    </source>
</evidence>
<proteinExistence type="predicted"/>
<sequence>MSRVTTKKNQRRHNAYHGKNRSLEMLQAERHRLICSHVSQHGSALVRDLALLCHVSQETIRRDLTALEREKRLLRSFGGAVATEQDETPVLSVMPSSVKLSQMVDGAESFRKRTEENPDAKMKIAKAALKFIQPGDCIMMDNSSTCWFLARQIPDIDITVVTNSVKIIQALACRDRVRVIGIGGEYSERHDDFHGPISESIIRSFQIKTLFLSCQGFNIETGVRDGSEINAKLKSIMIQVSENCVLLADNNKLDQYAFSQVCTLNDINVLITNKLNDKNFKQTFPKLNIIECDK</sequence>
<evidence type="ECO:0000256" key="2">
    <source>
        <dbReference type="ARBA" id="ARBA00023125"/>
    </source>
</evidence>
<dbReference type="AlphaFoldDB" id="A0AAW9VB62"/>